<feature type="binding site" evidence="11">
    <location>
        <position position="45"/>
    </location>
    <ligand>
        <name>NADP(+)</name>
        <dbReference type="ChEBI" id="CHEBI:58349"/>
    </ligand>
</feature>
<keyword evidence="8 11" id="KW-0521">NADP</keyword>
<organism evidence="14">
    <name type="scientific">Leptospirillum ferriphilum</name>
    <dbReference type="NCBI Taxonomy" id="178606"/>
    <lineage>
        <taxon>Bacteria</taxon>
        <taxon>Pseudomonadati</taxon>
        <taxon>Nitrospirota</taxon>
        <taxon>Nitrospiria</taxon>
        <taxon>Nitrospirales</taxon>
        <taxon>Nitrospiraceae</taxon>
        <taxon>Leptospirillum</taxon>
    </lineage>
</organism>
<dbReference type="NCBIfam" id="TIGR00033">
    <property type="entry name" value="aroC"/>
    <property type="match status" value="1"/>
</dbReference>
<evidence type="ECO:0000313" key="14">
    <source>
        <dbReference type="EMBL" id="HFT92347.1"/>
    </source>
</evidence>
<dbReference type="InterPro" id="IPR000453">
    <property type="entry name" value="Chorismate_synth"/>
</dbReference>
<dbReference type="GO" id="GO:0004107">
    <property type="term" value="F:chorismate synthase activity"/>
    <property type="evidence" value="ECO:0007669"/>
    <property type="project" value="UniProtKB-UniRule"/>
</dbReference>
<evidence type="ECO:0000256" key="3">
    <source>
        <dbReference type="ARBA" id="ARBA00013036"/>
    </source>
</evidence>
<reference evidence="14" key="1">
    <citation type="journal article" date="2020" name="mSystems">
        <title>Genome- and Community-Level Interaction Insights into Carbon Utilization and Element Cycling Functions of Hydrothermarchaeota in Hydrothermal Sediment.</title>
        <authorList>
            <person name="Zhou Z."/>
            <person name="Liu Y."/>
            <person name="Xu W."/>
            <person name="Pan J."/>
            <person name="Luo Z.H."/>
            <person name="Li M."/>
        </authorList>
    </citation>
    <scope>NUCLEOTIDE SEQUENCE [LARGE SCALE GENOMIC DNA]</scope>
    <source>
        <strain evidence="14">SpSt-902</strain>
    </source>
</reference>
<proteinExistence type="inferred from homology"/>
<dbReference type="FunFam" id="3.60.150.10:FF:000002">
    <property type="entry name" value="Chorismate synthase"/>
    <property type="match status" value="1"/>
</dbReference>
<feature type="region of interest" description="Disordered" evidence="13">
    <location>
        <begin position="86"/>
        <end position="105"/>
    </location>
</feature>
<dbReference type="PIRSF" id="PIRSF001456">
    <property type="entry name" value="Chorismate_synth"/>
    <property type="match status" value="1"/>
</dbReference>
<feature type="binding site" evidence="11">
    <location>
        <position position="299"/>
    </location>
    <ligand>
        <name>FMN</name>
        <dbReference type="ChEBI" id="CHEBI:58210"/>
    </ligand>
</feature>
<dbReference type="CDD" id="cd07304">
    <property type="entry name" value="Chorismate_synthase"/>
    <property type="match status" value="1"/>
</dbReference>
<evidence type="ECO:0000256" key="6">
    <source>
        <dbReference type="ARBA" id="ARBA00022643"/>
    </source>
</evidence>
<feature type="binding site" evidence="11">
    <location>
        <begin position="253"/>
        <end position="254"/>
    </location>
    <ligand>
        <name>FMN</name>
        <dbReference type="ChEBI" id="CHEBI:58210"/>
    </ligand>
</feature>
<dbReference type="GO" id="GO:0009073">
    <property type="term" value="P:aromatic amino acid family biosynthetic process"/>
    <property type="evidence" value="ECO:0007669"/>
    <property type="project" value="UniProtKB-KW"/>
</dbReference>
<feature type="binding site" evidence="11">
    <location>
        <begin position="314"/>
        <end position="318"/>
    </location>
    <ligand>
        <name>FMN</name>
        <dbReference type="ChEBI" id="CHEBI:58210"/>
    </ligand>
</feature>
<dbReference type="GO" id="GO:0005829">
    <property type="term" value="C:cytosol"/>
    <property type="evidence" value="ECO:0007669"/>
    <property type="project" value="TreeGrafter"/>
</dbReference>
<comment type="pathway">
    <text evidence="1 11 12">Metabolic intermediate biosynthesis; chorismate biosynthesis; chorismate from D-erythrose 4-phosphate and phosphoenolpyruvate: step 7/7.</text>
</comment>
<feature type="binding site" evidence="11">
    <location>
        <position position="39"/>
    </location>
    <ligand>
        <name>NADP(+)</name>
        <dbReference type="ChEBI" id="CHEBI:58349"/>
    </ligand>
</feature>
<evidence type="ECO:0000256" key="10">
    <source>
        <dbReference type="ARBA" id="ARBA00023239"/>
    </source>
</evidence>
<sequence>MRFMTAGESHGPALVGIIEGLPAGMDLTVDMLSLDMARRKMGYGRGGRMKIESDEVRFLTGVRRGKTLGSPVTVLIENRDFKNWLEDMDPGPREGPPGRGVFTPRPGHADYAGAVKYFQRDLRNVLERASARETATRVALGAIARQYLRIFGIEVASFVVRIGPVEIGEGALPPPSLSMEELREKVLASEVFCPVPDQEKEMIEAIRSAKKAGDTLGGVFEVRTTPLPVGLGSYVQWDRRLDAELARSLMSIQAIKGVEVGLGFEASRRPGSAVHDPFVPGNPAGVLERTRNHAGGLEGGVTNGQPLQVRAAMKPISTLYSPLPSVDIRTGEPSPATVERSDICAVPAASVVGEAMVCLVLAQAACEKYGGDSVDEVLGHFRGTSEQKIRWERTLEGDGKYL</sequence>
<dbReference type="GO" id="GO:0009423">
    <property type="term" value="P:chorismate biosynthetic process"/>
    <property type="evidence" value="ECO:0007669"/>
    <property type="project" value="UniProtKB-UniRule"/>
</dbReference>
<evidence type="ECO:0000256" key="1">
    <source>
        <dbReference type="ARBA" id="ARBA00005044"/>
    </source>
</evidence>
<dbReference type="InterPro" id="IPR020541">
    <property type="entry name" value="Chorismate_synthase_CS"/>
</dbReference>
<evidence type="ECO:0000256" key="8">
    <source>
        <dbReference type="ARBA" id="ARBA00022857"/>
    </source>
</evidence>
<keyword evidence="5 11" id="KW-0285">Flavoprotein</keyword>
<comment type="catalytic activity">
    <reaction evidence="11 12">
        <text>5-O-(1-carboxyvinyl)-3-phosphoshikimate = chorismate + phosphate</text>
        <dbReference type="Rhea" id="RHEA:21020"/>
        <dbReference type="ChEBI" id="CHEBI:29748"/>
        <dbReference type="ChEBI" id="CHEBI:43474"/>
        <dbReference type="ChEBI" id="CHEBI:57701"/>
        <dbReference type="EC" id="4.2.3.5"/>
    </reaction>
</comment>
<dbReference type="PANTHER" id="PTHR21085">
    <property type="entry name" value="CHORISMATE SYNTHASE"/>
    <property type="match status" value="1"/>
</dbReference>
<keyword evidence="7 11" id="KW-0274">FAD</keyword>
<feature type="binding site" evidence="11">
    <location>
        <position position="340"/>
    </location>
    <ligand>
        <name>FMN</name>
        <dbReference type="ChEBI" id="CHEBI:58210"/>
    </ligand>
</feature>
<comment type="subunit">
    <text evidence="11">Homotetramer.</text>
</comment>
<evidence type="ECO:0000256" key="11">
    <source>
        <dbReference type="HAMAP-Rule" id="MF_00300"/>
    </source>
</evidence>
<dbReference type="GO" id="GO:0008652">
    <property type="term" value="P:amino acid biosynthetic process"/>
    <property type="evidence" value="ECO:0007669"/>
    <property type="project" value="UniProtKB-KW"/>
</dbReference>
<dbReference type="AlphaFoldDB" id="A0A7C3LS76"/>
<keyword evidence="6 11" id="KW-0288">FMN</keyword>
<comment type="cofactor">
    <cofactor evidence="11 12">
        <name>FMNH2</name>
        <dbReference type="ChEBI" id="CHEBI:57618"/>
    </cofactor>
    <text evidence="11 12">Reduced FMN (FMNH(2)).</text>
</comment>
<dbReference type="SUPFAM" id="SSF103263">
    <property type="entry name" value="Chorismate synthase, AroC"/>
    <property type="match status" value="1"/>
</dbReference>
<name>A0A7C3LS76_9BACT</name>
<comment type="function">
    <text evidence="11">Catalyzes the anti-1,4-elimination of the C-3 phosphate and the C-6 proR hydrogen from 5-enolpyruvylshikimate-3-phosphate (EPSP) to yield chorismate, which is the branch point compound that serves as the starting substrate for the three terminal pathways of aromatic amino acid biosynthesis. This reaction introduces a second double bond into the aromatic ring system.</text>
</comment>
<accession>A0A7C3LS76</accession>
<dbReference type="PROSITE" id="PS00788">
    <property type="entry name" value="CHORISMATE_SYNTHASE_2"/>
    <property type="match status" value="1"/>
</dbReference>
<dbReference type="Gene3D" id="3.60.150.10">
    <property type="entry name" value="Chorismate synthase AroC"/>
    <property type="match status" value="1"/>
</dbReference>
<evidence type="ECO:0000256" key="5">
    <source>
        <dbReference type="ARBA" id="ARBA00022630"/>
    </source>
</evidence>
<dbReference type="Pfam" id="PF01264">
    <property type="entry name" value="Chorismate_synt"/>
    <property type="match status" value="1"/>
</dbReference>
<dbReference type="InterPro" id="IPR035904">
    <property type="entry name" value="Chorismate_synth_AroC_sf"/>
</dbReference>
<gene>
    <name evidence="11" type="primary">aroC</name>
    <name evidence="14" type="ORF">ENX03_00115</name>
</gene>
<comment type="caution">
    <text evidence="14">The sequence shown here is derived from an EMBL/GenBank/DDBJ whole genome shotgun (WGS) entry which is preliminary data.</text>
</comment>
<dbReference type="UniPathway" id="UPA00053">
    <property type="reaction ID" value="UER00090"/>
</dbReference>
<evidence type="ECO:0000256" key="13">
    <source>
        <dbReference type="SAM" id="MobiDB-lite"/>
    </source>
</evidence>
<keyword evidence="4 11" id="KW-0028">Amino-acid biosynthesis</keyword>
<dbReference type="PROSITE" id="PS00787">
    <property type="entry name" value="CHORISMATE_SYNTHASE_1"/>
    <property type="match status" value="1"/>
</dbReference>
<dbReference type="EC" id="4.2.3.5" evidence="3 11"/>
<dbReference type="EMBL" id="DTMM01000004">
    <property type="protein sequence ID" value="HFT92347.1"/>
    <property type="molecule type" value="Genomic_DNA"/>
</dbReference>
<protein>
    <recommendedName>
        <fullName evidence="3 11">Chorismate synthase</fullName>
        <shortName evidence="11">CS</shortName>
        <ecNumber evidence="3 11">4.2.3.5</ecNumber>
    </recommendedName>
    <alternativeName>
        <fullName evidence="11">5-enolpyruvylshikimate-3-phosphate phospholyase</fullName>
    </alternativeName>
</protein>
<dbReference type="NCBIfam" id="NF003793">
    <property type="entry name" value="PRK05382.1"/>
    <property type="match status" value="1"/>
</dbReference>
<feature type="binding site" evidence="11">
    <location>
        <begin position="128"/>
        <end position="130"/>
    </location>
    <ligand>
        <name>FMN</name>
        <dbReference type="ChEBI" id="CHEBI:58210"/>
    </ligand>
</feature>
<keyword evidence="9 11" id="KW-0057">Aromatic amino acid biosynthesis</keyword>
<comment type="similarity">
    <text evidence="2 11 12">Belongs to the chorismate synthase family.</text>
</comment>
<keyword evidence="10 11" id="KW-0456">Lyase</keyword>
<evidence type="ECO:0000256" key="9">
    <source>
        <dbReference type="ARBA" id="ARBA00023141"/>
    </source>
</evidence>
<evidence type="ECO:0000256" key="12">
    <source>
        <dbReference type="RuleBase" id="RU000605"/>
    </source>
</evidence>
<dbReference type="PANTHER" id="PTHR21085:SF0">
    <property type="entry name" value="CHORISMATE SYNTHASE"/>
    <property type="match status" value="1"/>
</dbReference>
<evidence type="ECO:0000256" key="4">
    <source>
        <dbReference type="ARBA" id="ARBA00022605"/>
    </source>
</evidence>
<dbReference type="GO" id="GO:0010181">
    <property type="term" value="F:FMN binding"/>
    <property type="evidence" value="ECO:0007669"/>
    <property type="project" value="TreeGrafter"/>
</dbReference>
<evidence type="ECO:0000256" key="2">
    <source>
        <dbReference type="ARBA" id="ARBA00008014"/>
    </source>
</evidence>
<evidence type="ECO:0000256" key="7">
    <source>
        <dbReference type="ARBA" id="ARBA00022827"/>
    </source>
</evidence>
<dbReference type="HAMAP" id="MF_00300">
    <property type="entry name" value="Chorismate_synth"/>
    <property type="match status" value="1"/>
</dbReference>